<keyword evidence="5" id="KW-0206">Cytoskeleton</keyword>
<protein>
    <recommendedName>
        <fullName evidence="6">Profilin</fullName>
    </recommendedName>
</protein>
<organism evidence="7">
    <name type="scientific">Hemiselmis andersenii</name>
    <name type="common">Cryptophyte alga</name>
    <dbReference type="NCBI Taxonomy" id="464988"/>
    <lineage>
        <taxon>Eukaryota</taxon>
        <taxon>Cryptophyceae</taxon>
        <taxon>Cryptomonadales</taxon>
        <taxon>Hemiselmidaceae</taxon>
        <taxon>Hemiselmis</taxon>
    </lineage>
</organism>
<comment type="subcellular location">
    <subcellularLocation>
        <location evidence="1">Cytoplasm</location>
        <location evidence="1">Cytoskeleton</location>
    </subcellularLocation>
</comment>
<evidence type="ECO:0000313" key="7">
    <source>
        <dbReference type="EMBL" id="CAD8736326.1"/>
    </source>
</evidence>
<dbReference type="PRINTS" id="PR01640">
    <property type="entry name" value="PROFILINPLNT"/>
</dbReference>
<accession>A0A7S0TJZ9</accession>
<dbReference type="PANTHER" id="PTHR11604">
    <property type="entry name" value="PROFILIN"/>
    <property type="match status" value="1"/>
</dbReference>
<evidence type="ECO:0000256" key="2">
    <source>
        <dbReference type="ARBA" id="ARBA00010058"/>
    </source>
</evidence>
<evidence type="ECO:0000256" key="3">
    <source>
        <dbReference type="ARBA" id="ARBA00022490"/>
    </source>
</evidence>
<dbReference type="PRINTS" id="PR00392">
    <property type="entry name" value="PROFILIN"/>
</dbReference>
<keyword evidence="4 6" id="KW-0009">Actin-binding</keyword>
<dbReference type="GO" id="GO:0003785">
    <property type="term" value="F:actin monomer binding"/>
    <property type="evidence" value="ECO:0007669"/>
    <property type="project" value="TreeGrafter"/>
</dbReference>
<reference evidence="7" key="1">
    <citation type="submission" date="2021-01" db="EMBL/GenBank/DDBJ databases">
        <authorList>
            <person name="Corre E."/>
            <person name="Pelletier E."/>
            <person name="Niang G."/>
            <person name="Scheremetjew M."/>
            <person name="Finn R."/>
            <person name="Kale V."/>
            <person name="Holt S."/>
            <person name="Cochrane G."/>
            <person name="Meng A."/>
            <person name="Brown T."/>
            <person name="Cohen L."/>
        </authorList>
    </citation>
    <scope>NUCLEOTIDE SEQUENCE</scope>
    <source>
        <strain evidence="7">CCMP441</strain>
    </source>
</reference>
<dbReference type="SMART" id="SM00392">
    <property type="entry name" value="PROF"/>
    <property type="match status" value="1"/>
</dbReference>
<dbReference type="InterPro" id="IPR005455">
    <property type="entry name" value="PFN_euk"/>
</dbReference>
<comment type="similarity">
    <text evidence="2 6">Belongs to the profilin family.</text>
</comment>
<evidence type="ECO:0000256" key="5">
    <source>
        <dbReference type="ARBA" id="ARBA00023212"/>
    </source>
</evidence>
<evidence type="ECO:0000256" key="6">
    <source>
        <dbReference type="RuleBase" id="RU003909"/>
    </source>
</evidence>
<evidence type="ECO:0000256" key="1">
    <source>
        <dbReference type="ARBA" id="ARBA00004245"/>
    </source>
</evidence>
<dbReference type="Gene3D" id="3.30.450.30">
    <property type="entry name" value="Dynein light chain 2a, cytoplasmic"/>
    <property type="match status" value="1"/>
</dbReference>
<dbReference type="EMBL" id="HBFK01004705">
    <property type="protein sequence ID" value="CAD8736326.1"/>
    <property type="molecule type" value="Transcribed_RNA"/>
</dbReference>
<dbReference type="FunFam" id="3.30.450.30:FF:000015">
    <property type="entry name" value="Profilin"/>
    <property type="match status" value="1"/>
</dbReference>
<gene>
    <name evidence="7" type="ORF">HAND1043_LOCUS2818</name>
</gene>
<dbReference type="GO" id="GO:0005938">
    <property type="term" value="C:cell cortex"/>
    <property type="evidence" value="ECO:0007669"/>
    <property type="project" value="TreeGrafter"/>
</dbReference>
<proteinExistence type="inferred from homology"/>
<dbReference type="PANTHER" id="PTHR11604:SF0">
    <property type="entry name" value="PROFILIN"/>
    <property type="match status" value="1"/>
</dbReference>
<dbReference type="GO" id="GO:0005856">
    <property type="term" value="C:cytoskeleton"/>
    <property type="evidence" value="ECO:0007669"/>
    <property type="project" value="UniProtKB-SubCell"/>
</dbReference>
<evidence type="ECO:0000256" key="4">
    <source>
        <dbReference type="ARBA" id="ARBA00023203"/>
    </source>
</evidence>
<dbReference type="InterPro" id="IPR036140">
    <property type="entry name" value="PFN_sf"/>
</dbReference>
<sequence length="131" mass="13758">MKSASMSWQGYVDQQLVASGHVSKGAIIGLDGSQWAISPGFNLDPSEAAAIAAAARNPSSVLGGGVNIMGVKYMVLRADDTAIYVRKGSDGACIVKTNQCVLIGLYGENIQAGNCNTVVEKLGDYLRENNY</sequence>
<dbReference type="SUPFAM" id="SSF55770">
    <property type="entry name" value="Profilin (actin-binding protein)"/>
    <property type="match status" value="1"/>
</dbReference>
<keyword evidence="3" id="KW-0963">Cytoplasm</keyword>
<dbReference type="Pfam" id="PF00235">
    <property type="entry name" value="Profilin"/>
    <property type="match status" value="1"/>
</dbReference>
<dbReference type="CDD" id="cd00148">
    <property type="entry name" value="PROF"/>
    <property type="match status" value="1"/>
</dbReference>
<dbReference type="AlphaFoldDB" id="A0A7S0TJZ9"/>
<name>A0A7S0TJZ9_HEMAN</name>
<dbReference type="InterPro" id="IPR048278">
    <property type="entry name" value="PFN"/>
</dbReference>